<accession>A0A564FXP7</accession>
<name>A0A564FXP7_9HYPH</name>
<dbReference type="EMBL" id="CABFVH010000014">
    <property type="protein sequence ID" value="VUF12935.1"/>
    <property type="molecule type" value="Genomic_DNA"/>
</dbReference>
<protein>
    <submittedName>
        <fullName evidence="1">Uncharacterized protein</fullName>
    </submittedName>
</protein>
<evidence type="ECO:0000313" key="1">
    <source>
        <dbReference type="EMBL" id="VUF12935.1"/>
    </source>
</evidence>
<gene>
    <name evidence="1" type="ORF">MTDSW087_02630</name>
</gene>
<proteinExistence type="predicted"/>
<reference evidence="1 2" key="1">
    <citation type="submission" date="2019-06" db="EMBL/GenBank/DDBJ databases">
        <authorList>
            <person name="Rodrigo-Torres L."/>
            <person name="Arahal R. D."/>
            <person name="Lucena T."/>
        </authorList>
    </citation>
    <scope>NUCLEOTIDE SEQUENCE [LARGE SCALE GENOMIC DNA]</scope>
    <source>
        <strain evidence="1 2">SW08-7</strain>
    </source>
</reference>
<organism evidence="1 2">
    <name type="scientific">Methylobacterium dankookense</name>
    <dbReference type="NCBI Taxonomy" id="560405"/>
    <lineage>
        <taxon>Bacteria</taxon>
        <taxon>Pseudomonadati</taxon>
        <taxon>Pseudomonadota</taxon>
        <taxon>Alphaproteobacteria</taxon>
        <taxon>Hyphomicrobiales</taxon>
        <taxon>Methylobacteriaceae</taxon>
        <taxon>Methylobacterium</taxon>
    </lineage>
</organism>
<evidence type="ECO:0000313" key="2">
    <source>
        <dbReference type="Proteomes" id="UP000401717"/>
    </source>
</evidence>
<dbReference type="AlphaFoldDB" id="A0A564FXP7"/>
<sequence>MPDSAVRMRRMPSNWNGFVTTPTVRMPMSRAARAMTGAAPVPVPPPMPAVMKHMWAPESWSRISSITSSAAAEPTSGCEPAPSPCVTLRPIWITRSAFEEVSACASVLATTNSQPRRPDSIMLLTALPPAPPTPNTVMRGLSSRMSGAWREMAMVSSLS</sequence>
<dbReference type="Proteomes" id="UP000401717">
    <property type="component" value="Unassembled WGS sequence"/>
</dbReference>